<evidence type="ECO:0000259" key="2">
    <source>
        <dbReference type="PROSITE" id="PS50975"/>
    </source>
</evidence>
<dbReference type="GO" id="GO:0005524">
    <property type="term" value="F:ATP binding"/>
    <property type="evidence" value="ECO:0007669"/>
    <property type="project" value="UniProtKB-UniRule"/>
</dbReference>
<dbReference type="OrthoDB" id="3582691at2"/>
<dbReference type="GO" id="GO:0046872">
    <property type="term" value="F:metal ion binding"/>
    <property type="evidence" value="ECO:0007669"/>
    <property type="project" value="InterPro"/>
</dbReference>
<keyword evidence="4" id="KW-1185">Reference proteome</keyword>
<sequence length="392" mass="41888">MVRPADTVTGLPRLVLLEPNDGCLTMARRLALRGVEVVALCPPTSAWVGRSRALREIAVGPVADGADRPWLPALTALGDRPGVLVSGSDAASEFIATRRHEIPSALRSFESVDGAHLALMQKDTMRAVAEEAGVRLPHTFRIDAPGDDRLVDLAVAAAPCVAKPVLGHVGRRSGDFATRLLPDADAVRGHLGAALAAGVDMLVSEEIPGPATALEGVISLRTADGRYPLEGSRRKIRAYDHGVGSLAEATALPEAMALARRLLDAANYVGLAATEFKRHAVTGELHLIEVNVRVPQNFGVYDAAGLDASWRVYATLAGLPVGEQPPAREGARVWLPQHDLHVVRGLRRRGEITVTQAVRSLAGVRNAGVLSWRDPGPAWAVLRSEWGRLRRR</sequence>
<dbReference type="RefSeq" id="WP_139206899.1">
    <property type="nucleotide sequence ID" value="NZ_FOIE01000005.1"/>
</dbReference>
<gene>
    <name evidence="3" type="ORF">SAMN04488546_2835</name>
</gene>
<evidence type="ECO:0000256" key="1">
    <source>
        <dbReference type="PROSITE-ProRule" id="PRU00409"/>
    </source>
</evidence>
<reference evidence="4" key="1">
    <citation type="submission" date="2016-10" db="EMBL/GenBank/DDBJ databases">
        <authorList>
            <person name="Varghese N."/>
            <person name="Submissions S."/>
        </authorList>
    </citation>
    <scope>NUCLEOTIDE SEQUENCE [LARGE SCALE GENOMIC DNA]</scope>
    <source>
        <strain evidence="4">DSM 44209</strain>
    </source>
</reference>
<evidence type="ECO:0000313" key="4">
    <source>
        <dbReference type="Proteomes" id="UP000198507"/>
    </source>
</evidence>
<keyword evidence="3" id="KW-0436">Ligase</keyword>
<dbReference type="Proteomes" id="UP000198507">
    <property type="component" value="Unassembled WGS sequence"/>
</dbReference>
<dbReference type="InterPro" id="IPR011761">
    <property type="entry name" value="ATP-grasp"/>
</dbReference>
<keyword evidence="1" id="KW-0547">Nucleotide-binding</keyword>
<dbReference type="GO" id="GO:0016874">
    <property type="term" value="F:ligase activity"/>
    <property type="evidence" value="ECO:0007669"/>
    <property type="project" value="UniProtKB-KW"/>
</dbReference>
<accession>A0A1I0F948</accession>
<evidence type="ECO:0000313" key="3">
    <source>
        <dbReference type="EMBL" id="SET54628.1"/>
    </source>
</evidence>
<dbReference type="Gene3D" id="3.30.470.20">
    <property type="entry name" value="ATP-grasp fold, B domain"/>
    <property type="match status" value="1"/>
</dbReference>
<name>A0A1I0F948_9ACTN</name>
<protein>
    <submittedName>
        <fullName evidence="3">Predicted ATP-dependent carboligase, ATP-grasp superfamily</fullName>
    </submittedName>
</protein>
<dbReference type="PROSITE" id="PS50975">
    <property type="entry name" value="ATP_GRASP"/>
    <property type="match status" value="1"/>
</dbReference>
<dbReference type="EMBL" id="FOIE01000005">
    <property type="protein sequence ID" value="SET54628.1"/>
    <property type="molecule type" value="Genomic_DNA"/>
</dbReference>
<organism evidence="3 4">
    <name type="scientific">Geodermatophilus poikilotrophus</name>
    <dbReference type="NCBI Taxonomy" id="1333667"/>
    <lineage>
        <taxon>Bacteria</taxon>
        <taxon>Bacillati</taxon>
        <taxon>Actinomycetota</taxon>
        <taxon>Actinomycetes</taxon>
        <taxon>Geodermatophilales</taxon>
        <taxon>Geodermatophilaceae</taxon>
        <taxon>Geodermatophilus</taxon>
    </lineage>
</organism>
<keyword evidence="1" id="KW-0067">ATP-binding</keyword>
<dbReference type="AlphaFoldDB" id="A0A1I0F948"/>
<feature type="domain" description="ATP-grasp" evidence="2">
    <location>
        <begin position="126"/>
        <end position="317"/>
    </location>
</feature>
<dbReference type="SUPFAM" id="SSF56059">
    <property type="entry name" value="Glutathione synthetase ATP-binding domain-like"/>
    <property type="match status" value="1"/>
</dbReference>
<proteinExistence type="predicted"/>